<evidence type="ECO:0000313" key="2">
    <source>
        <dbReference type="Proteomes" id="UP000288168"/>
    </source>
</evidence>
<organism evidence="1 2">
    <name type="scientific">Fusarium duplospermum</name>
    <dbReference type="NCBI Taxonomy" id="1325734"/>
    <lineage>
        <taxon>Eukaryota</taxon>
        <taxon>Fungi</taxon>
        <taxon>Dikarya</taxon>
        <taxon>Ascomycota</taxon>
        <taxon>Pezizomycotina</taxon>
        <taxon>Sordariomycetes</taxon>
        <taxon>Hypocreomycetidae</taxon>
        <taxon>Hypocreales</taxon>
        <taxon>Nectriaceae</taxon>
        <taxon>Fusarium</taxon>
        <taxon>Fusarium solani species complex</taxon>
    </lineage>
</organism>
<name>A0A428P372_9HYPO</name>
<sequence>MVIHPQRGNEVMSPWAICKGNSLTKTLPPFWVGIYVYRQIGNVSELQSHMRIVIIRFLLDFMRVRGMIVDVVLG</sequence>
<dbReference type="Proteomes" id="UP000288168">
    <property type="component" value="Unassembled WGS sequence"/>
</dbReference>
<evidence type="ECO:0000313" key="1">
    <source>
        <dbReference type="EMBL" id="RSL47478.1"/>
    </source>
</evidence>
<comment type="caution">
    <text evidence="1">The sequence shown here is derived from an EMBL/GenBank/DDBJ whole genome shotgun (WGS) entry which is preliminary data.</text>
</comment>
<keyword evidence="2" id="KW-1185">Reference proteome</keyword>
<reference evidence="1 2" key="1">
    <citation type="submission" date="2017-06" db="EMBL/GenBank/DDBJ databases">
        <title>Comparative genomic analysis of Ambrosia Fusariam Clade fungi.</title>
        <authorList>
            <person name="Stajich J.E."/>
            <person name="Carrillo J."/>
            <person name="Kijimoto T."/>
            <person name="Eskalen A."/>
            <person name="O'Donnell K."/>
            <person name="Kasson M."/>
        </authorList>
    </citation>
    <scope>NUCLEOTIDE SEQUENCE [LARGE SCALE GENOMIC DNA]</scope>
    <source>
        <strain evidence="1 2">NRRL62584</strain>
    </source>
</reference>
<gene>
    <name evidence="1" type="ORF">CEP54_013374</name>
</gene>
<protein>
    <submittedName>
        <fullName evidence="1">Uncharacterized protein</fullName>
    </submittedName>
</protein>
<dbReference type="AlphaFoldDB" id="A0A428P372"/>
<proteinExistence type="predicted"/>
<accession>A0A428P372</accession>
<dbReference type="EMBL" id="NKCI01000216">
    <property type="protein sequence ID" value="RSL47478.1"/>
    <property type="molecule type" value="Genomic_DNA"/>
</dbReference>